<feature type="region of interest" description="Disordered" evidence="1">
    <location>
        <begin position="39"/>
        <end position="68"/>
    </location>
</feature>
<evidence type="ECO:0000313" key="2">
    <source>
        <dbReference type="EMBL" id="GKV47229.1"/>
    </source>
</evidence>
<keyword evidence="3" id="KW-1185">Reference proteome</keyword>
<dbReference type="AlphaFoldDB" id="A0AAV5MDZ5"/>
<organism evidence="2 3">
    <name type="scientific">Rubroshorea leprosula</name>
    <dbReference type="NCBI Taxonomy" id="152421"/>
    <lineage>
        <taxon>Eukaryota</taxon>
        <taxon>Viridiplantae</taxon>
        <taxon>Streptophyta</taxon>
        <taxon>Embryophyta</taxon>
        <taxon>Tracheophyta</taxon>
        <taxon>Spermatophyta</taxon>
        <taxon>Magnoliopsida</taxon>
        <taxon>eudicotyledons</taxon>
        <taxon>Gunneridae</taxon>
        <taxon>Pentapetalae</taxon>
        <taxon>rosids</taxon>
        <taxon>malvids</taxon>
        <taxon>Malvales</taxon>
        <taxon>Dipterocarpaceae</taxon>
        <taxon>Rubroshorea</taxon>
    </lineage>
</organism>
<gene>
    <name evidence="2" type="ORF">SLEP1_g54146</name>
</gene>
<evidence type="ECO:0008006" key="4">
    <source>
        <dbReference type="Google" id="ProtNLM"/>
    </source>
</evidence>
<protein>
    <recommendedName>
        <fullName evidence="4">TFIIS N-terminal domain-containing protein</fullName>
    </recommendedName>
</protein>
<sequence>MSMSVSGTVVIQSPRGTESLSLQSSVSSSQRASLEEALSSGTVVVRGQNDGSDSPRTPKSRVGILERNSNASLEDSAASLAEVVDMPVDPELLTCLVSKKLIFWLMMQAKAAVRAGLRKGNARERSALGMIDISAQESQRGDEMANSSDSSRDSLEYFDPQRAFTRSCQASHNDERAKIASSSAPLSMLLIPSLKEALADDLEGLVVRAVTNSLVNMEHKSPGSCEALVRKLLERLASSKESSLKEMQEMAIRMFIKGKTTSEAGNRRQQQKELHTSSNIIPLARFLLSRWQTQVSNDLNPA</sequence>
<dbReference type="Proteomes" id="UP001054252">
    <property type="component" value="Unassembled WGS sequence"/>
</dbReference>
<accession>A0AAV5MDZ5</accession>
<evidence type="ECO:0000313" key="3">
    <source>
        <dbReference type="Proteomes" id="UP001054252"/>
    </source>
</evidence>
<comment type="caution">
    <text evidence="2">The sequence shown here is derived from an EMBL/GenBank/DDBJ whole genome shotgun (WGS) entry which is preliminary data.</text>
</comment>
<reference evidence="2 3" key="1">
    <citation type="journal article" date="2021" name="Commun. Biol.">
        <title>The genome of Shorea leprosula (Dipterocarpaceae) highlights the ecological relevance of drought in aseasonal tropical rainforests.</title>
        <authorList>
            <person name="Ng K.K.S."/>
            <person name="Kobayashi M.J."/>
            <person name="Fawcett J.A."/>
            <person name="Hatakeyama M."/>
            <person name="Paape T."/>
            <person name="Ng C.H."/>
            <person name="Ang C.C."/>
            <person name="Tnah L.H."/>
            <person name="Lee C.T."/>
            <person name="Nishiyama T."/>
            <person name="Sese J."/>
            <person name="O'Brien M.J."/>
            <person name="Copetti D."/>
            <person name="Mohd Noor M.I."/>
            <person name="Ong R.C."/>
            <person name="Putra M."/>
            <person name="Sireger I.Z."/>
            <person name="Indrioko S."/>
            <person name="Kosugi Y."/>
            <person name="Izuno A."/>
            <person name="Isagi Y."/>
            <person name="Lee S.L."/>
            <person name="Shimizu K.K."/>
        </authorList>
    </citation>
    <scope>NUCLEOTIDE SEQUENCE [LARGE SCALE GENOMIC DNA]</scope>
    <source>
        <strain evidence="2">214</strain>
    </source>
</reference>
<proteinExistence type="predicted"/>
<name>A0AAV5MDZ5_9ROSI</name>
<dbReference type="EMBL" id="BPVZ01000223">
    <property type="protein sequence ID" value="GKV47229.1"/>
    <property type="molecule type" value="Genomic_DNA"/>
</dbReference>
<evidence type="ECO:0000256" key="1">
    <source>
        <dbReference type="SAM" id="MobiDB-lite"/>
    </source>
</evidence>